<evidence type="ECO:0000256" key="1">
    <source>
        <dbReference type="ARBA" id="ARBA00004477"/>
    </source>
</evidence>
<evidence type="ECO:0000313" key="13">
    <source>
        <dbReference type="EMBL" id="KAA8910889.1"/>
    </source>
</evidence>
<keyword evidence="5 13" id="KW-0808">Transferase</keyword>
<dbReference type="FunCoup" id="A0A5J5F428">
    <property type="interactions" value="64"/>
</dbReference>
<keyword evidence="8 11" id="KW-1133">Transmembrane helix</keyword>
<feature type="chain" id="PRO_5023941448" description="Mannosyltransferase" evidence="12">
    <location>
        <begin position="18"/>
        <end position="483"/>
    </location>
</feature>
<protein>
    <recommendedName>
        <fullName evidence="11">Mannosyltransferase</fullName>
        <ecNumber evidence="11">2.4.1.-</ecNumber>
    </recommendedName>
</protein>
<feature type="signal peptide" evidence="12">
    <location>
        <begin position="1"/>
        <end position="17"/>
    </location>
</feature>
<keyword evidence="3" id="KW-0337">GPI-anchor biosynthesis</keyword>
<reference evidence="13 14" key="1">
    <citation type="submission" date="2019-09" db="EMBL/GenBank/DDBJ databases">
        <title>Draft genome of the ectomycorrhizal ascomycete Sphaerosporella brunnea.</title>
        <authorList>
            <consortium name="DOE Joint Genome Institute"/>
            <person name="Benucci G.M."/>
            <person name="Marozzi G."/>
            <person name="Antonielli L."/>
            <person name="Sanchez S."/>
            <person name="Marco P."/>
            <person name="Wang X."/>
            <person name="Falini L.B."/>
            <person name="Barry K."/>
            <person name="Haridas S."/>
            <person name="Lipzen A."/>
            <person name="Labutti K."/>
            <person name="Grigoriev I.V."/>
            <person name="Murat C."/>
            <person name="Martin F."/>
            <person name="Albertini E."/>
            <person name="Donnini D."/>
            <person name="Bonito G."/>
        </authorList>
    </citation>
    <scope>NUCLEOTIDE SEQUENCE [LARGE SCALE GENOMIC DNA]</scope>
    <source>
        <strain evidence="13 14">Sb_GMNB300</strain>
    </source>
</reference>
<evidence type="ECO:0000256" key="3">
    <source>
        <dbReference type="ARBA" id="ARBA00022502"/>
    </source>
</evidence>
<name>A0A5J5F428_9PEZI</name>
<comment type="pathway">
    <text evidence="2">Glycolipid biosynthesis; glycosylphosphatidylinositol-anchor biosynthesis.</text>
</comment>
<proteinExistence type="inferred from homology"/>
<dbReference type="EMBL" id="VXIS01000041">
    <property type="protein sequence ID" value="KAA8910889.1"/>
    <property type="molecule type" value="Genomic_DNA"/>
</dbReference>
<feature type="transmembrane region" description="Helical" evidence="11">
    <location>
        <begin position="137"/>
        <end position="157"/>
    </location>
</feature>
<accession>A0A5J5F428</accession>
<dbReference type="GO" id="GO:0005789">
    <property type="term" value="C:endoplasmic reticulum membrane"/>
    <property type="evidence" value="ECO:0007669"/>
    <property type="project" value="UniProtKB-SubCell"/>
</dbReference>
<evidence type="ECO:0000313" key="14">
    <source>
        <dbReference type="Proteomes" id="UP000326924"/>
    </source>
</evidence>
<evidence type="ECO:0000256" key="8">
    <source>
        <dbReference type="ARBA" id="ARBA00022989"/>
    </source>
</evidence>
<evidence type="ECO:0000256" key="9">
    <source>
        <dbReference type="ARBA" id="ARBA00023136"/>
    </source>
</evidence>
<dbReference type="InParanoid" id="A0A5J5F428"/>
<dbReference type="Pfam" id="PF03901">
    <property type="entry name" value="Glyco_transf_22"/>
    <property type="match status" value="1"/>
</dbReference>
<dbReference type="AlphaFoldDB" id="A0A5J5F428"/>
<dbReference type="PANTHER" id="PTHR22760:SF3">
    <property type="entry name" value="GPI MANNOSYLTRANSFERASE 4"/>
    <property type="match status" value="1"/>
</dbReference>
<feature type="transmembrane region" description="Helical" evidence="11">
    <location>
        <begin position="58"/>
        <end position="76"/>
    </location>
</feature>
<keyword evidence="6 11" id="KW-0812">Transmembrane</keyword>
<dbReference type="Proteomes" id="UP000326924">
    <property type="component" value="Unassembled WGS sequence"/>
</dbReference>
<keyword evidence="14" id="KW-1185">Reference proteome</keyword>
<dbReference type="GO" id="GO:0000026">
    <property type="term" value="F:alpha-1,2-mannosyltransferase activity"/>
    <property type="evidence" value="ECO:0007669"/>
    <property type="project" value="TreeGrafter"/>
</dbReference>
<dbReference type="OrthoDB" id="10066429at2759"/>
<keyword evidence="12" id="KW-0732">Signal</keyword>
<evidence type="ECO:0000256" key="12">
    <source>
        <dbReference type="SAM" id="SignalP"/>
    </source>
</evidence>
<comment type="subcellular location">
    <subcellularLocation>
        <location evidence="1 11">Endoplasmic reticulum membrane</location>
        <topology evidence="1 11">Multi-pass membrane protein</topology>
    </subcellularLocation>
</comment>
<comment type="similarity">
    <text evidence="10">Belongs to the glycosyltransferase 22 family. PIGZ subfamily.</text>
</comment>
<keyword evidence="4 11" id="KW-0328">Glycosyltransferase</keyword>
<evidence type="ECO:0000256" key="10">
    <source>
        <dbReference type="ARBA" id="ARBA00038466"/>
    </source>
</evidence>
<evidence type="ECO:0000256" key="6">
    <source>
        <dbReference type="ARBA" id="ARBA00022692"/>
    </source>
</evidence>
<evidence type="ECO:0000256" key="5">
    <source>
        <dbReference type="ARBA" id="ARBA00022679"/>
    </source>
</evidence>
<gene>
    <name evidence="13" type="ORF">FN846DRAFT_937365</name>
</gene>
<dbReference type="EC" id="2.4.1.-" evidence="11"/>
<keyword evidence="9 11" id="KW-0472">Membrane</keyword>
<dbReference type="PANTHER" id="PTHR22760">
    <property type="entry name" value="GLYCOSYLTRANSFERASE"/>
    <property type="match status" value="1"/>
</dbReference>
<dbReference type="GO" id="GO:0006506">
    <property type="term" value="P:GPI anchor biosynthetic process"/>
    <property type="evidence" value="ECO:0007669"/>
    <property type="project" value="UniProtKB-KW"/>
</dbReference>
<evidence type="ECO:0000256" key="2">
    <source>
        <dbReference type="ARBA" id="ARBA00004687"/>
    </source>
</evidence>
<feature type="transmembrane region" description="Helical" evidence="11">
    <location>
        <begin position="329"/>
        <end position="348"/>
    </location>
</feature>
<feature type="transmembrane region" description="Helical" evidence="11">
    <location>
        <begin position="205"/>
        <end position="223"/>
    </location>
</feature>
<evidence type="ECO:0000256" key="11">
    <source>
        <dbReference type="RuleBase" id="RU363075"/>
    </source>
</evidence>
<organism evidence="13 14">
    <name type="scientific">Sphaerosporella brunnea</name>
    <dbReference type="NCBI Taxonomy" id="1250544"/>
    <lineage>
        <taxon>Eukaryota</taxon>
        <taxon>Fungi</taxon>
        <taxon>Dikarya</taxon>
        <taxon>Ascomycota</taxon>
        <taxon>Pezizomycotina</taxon>
        <taxon>Pezizomycetes</taxon>
        <taxon>Pezizales</taxon>
        <taxon>Pyronemataceae</taxon>
        <taxon>Sphaerosporella</taxon>
    </lineage>
</organism>
<evidence type="ECO:0000256" key="4">
    <source>
        <dbReference type="ARBA" id="ARBA00022676"/>
    </source>
</evidence>
<sequence length="483" mass="54304">MWRRIYLLLLAVRLYFALSPSYIHPDEHFQGPEVMAGTIFNWPTHKTWEFTAEAPIRSFFPLWLVYGLPMTFFHWISPAERAPITIFYMLRTLFFLSSFVLEDWALQELISLPRQRHLTLTLLASSYVTWTYQTHTFSNSIEVIAVLWSLVLIERIATSRSPAFLSPALLGFTAVFGLFNRITFPAFLLLPAYRVIPHILKHPLTLAPLIITAVITAALAINADSVQYSNGKGWVITPLNNLLYNSQTKNLAEHGLHPYYTHLLANLPQLLGPALVLLRRPLNTPVLSALGGLLALSLLPHQEARFLLPCVPLLLTSMALPRSTKLKRAWIVSWIIFNTVYGVLMGAYHQAGIVPAQAFLASTDVNITDVVYWKTYNPPTWLLGPRSATINTTTLMGAPVETLLATLNNKMDCSKELFLAAPLSATALDPLVEAKELEIVWSTRRHLNMDDLNFGEEGVVGTVKRVVGRRGLGVWRVKSRECP</sequence>
<feature type="transmembrane region" description="Helical" evidence="11">
    <location>
        <begin position="88"/>
        <end position="106"/>
    </location>
</feature>
<comment type="caution">
    <text evidence="13">The sequence shown here is derived from an EMBL/GenBank/DDBJ whole genome shotgun (WGS) entry which is preliminary data.</text>
</comment>
<keyword evidence="7 11" id="KW-0256">Endoplasmic reticulum</keyword>
<feature type="transmembrane region" description="Helical" evidence="11">
    <location>
        <begin position="169"/>
        <end position="193"/>
    </location>
</feature>
<evidence type="ECO:0000256" key="7">
    <source>
        <dbReference type="ARBA" id="ARBA00022824"/>
    </source>
</evidence>
<dbReference type="InterPro" id="IPR005599">
    <property type="entry name" value="GPI_mannosylTrfase"/>
</dbReference>